<comment type="similarity">
    <text evidence="1 4">Belongs to the bacterial ribosomal protein bL19 family.</text>
</comment>
<proteinExistence type="inferred from homology"/>
<organism evidence="6 7">
    <name type="scientific">Candidatus Shapirobacteria bacterium CG_4_9_14_0_2_um_filter_39_11</name>
    <dbReference type="NCBI Taxonomy" id="1974478"/>
    <lineage>
        <taxon>Bacteria</taxon>
        <taxon>Candidatus Shapironibacteriota</taxon>
    </lineage>
</organism>
<comment type="function">
    <text evidence="4">This protein is located at the 30S-50S ribosomal subunit interface and may play a role in the structure and function of the aminoacyl-tRNA binding site.</text>
</comment>
<dbReference type="Pfam" id="PF01245">
    <property type="entry name" value="Ribosomal_L19"/>
    <property type="match status" value="1"/>
</dbReference>
<protein>
    <recommendedName>
        <fullName evidence="4">50S ribosomal protein L19</fullName>
    </recommendedName>
</protein>
<dbReference type="Gene3D" id="2.30.30.790">
    <property type="match status" value="1"/>
</dbReference>
<dbReference type="EMBL" id="PFSF01000036">
    <property type="protein sequence ID" value="PJC28139.1"/>
    <property type="molecule type" value="Genomic_DNA"/>
</dbReference>
<evidence type="ECO:0000256" key="2">
    <source>
        <dbReference type="ARBA" id="ARBA00022980"/>
    </source>
</evidence>
<feature type="compositionally biased region" description="Basic residues" evidence="5">
    <location>
        <begin position="112"/>
        <end position="123"/>
    </location>
</feature>
<gene>
    <name evidence="6" type="primary">rplS</name>
    <name evidence="6" type="ORF">CO054_01775</name>
</gene>
<dbReference type="NCBIfam" id="TIGR01024">
    <property type="entry name" value="rplS_bact"/>
    <property type="match status" value="1"/>
</dbReference>
<evidence type="ECO:0000256" key="5">
    <source>
        <dbReference type="SAM" id="MobiDB-lite"/>
    </source>
</evidence>
<reference evidence="7" key="1">
    <citation type="submission" date="2017-09" db="EMBL/GenBank/DDBJ databases">
        <title>Depth-based differentiation of microbial function through sediment-hosted aquifers and enrichment of novel symbionts in the deep terrestrial subsurface.</title>
        <authorList>
            <person name="Probst A.J."/>
            <person name="Ladd B."/>
            <person name="Jarett J.K."/>
            <person name="Geller-Mcgrath D.E."/>
            <person name="Sieber C.M.K."/>
            <person name="Emerson J.B."/>
            <person name="Anantharaman K."/>
            <person name="Thomas B.C."/>
            <person name="Malmstrom R."/>
            <person name="Stieglmeier M."/>
            <person name="Klingl A."/>
            <person name="Woyke T."/>
            <person name="Ryan C.M."/>
            <person name="Banfield J.F."/>
        </authorList>
    </citation>
    <scope>NUCLEOTIDE SEQUENCE [LARGE SCALE GENOMIC DNA]</scope>
</reference>
<comment type="caution">
    <text evidence="6">The sequence shown here is derived from an EMBL/GenBank/DDBJ whole genome shotgun (WGS) entry which is preliminary data.</text>
</comment>
<feature type="compositionally biased region" description="Basic and acidic residues" evidence="5">
    <location>
        <begin position="102"/>
        <end position="111"/>
    </location>
</feature>
<accession>A0A2M8ESQ3</accession>
<dbReference type="GO" id="GO:0003735">
    <property type="term" value="F:structural constituent of ribosome"/>
    <property type="evidence" value="ECO:0007669"/>
    <property type="project" value="InterPro"/>
</dbReference>
<evidence type="ECO:0000313" key="6">
    <source>
        <dbReference type="EMBL" id="PJC28139.1"/>
    </source>
</evidence>
<name>A0A2M8ESQ3_9BACT</name>
<dbReference type="AlphaFoldDB" id="A0A2M8ESQ3"/>
<dbReference type="InterPro" id="IPR038657">
    <property type="entry name" value="Ribosomal_bL19_sf"/>
</dbReference>
<evidence type="ECO:0000256" key="1">
    <source>
        <dbReference type="ARBA" id="ARBA00005781"/>
    </source>
</evidence>
<dbReference type="InterPro" id="IPR018257">
    <property type="entry name" value="Ribosomal_bL19_CS"/>
</dbReference>
<dbReference type="PANTHER" id="PTHR15680">
    <property type="entry name" value="RIBOSOMAL PROTEIN L19"/>
    <property type="match status" value="1"/>
</dbReference>
<dbReference type="Proteomes" id="UP000229816">
    <property type="component" value="Unassembled WGS sequence"/>
</dbReference>
<evidence type="ECO:0000256" key="3">
    <source>
        <dbReference type="ARBA" id="ARBA00023274"/>
    </source>
</evidence>
<dbReference type="InterPro" id="IPR001857">
    <property type="entry name" value="Ribosomal_bL19"/>
</dbReference>
<dbReference type="PROSITE" id="PS01015">
    <property type="entry name" value="RIBOSOMAL_L19"/>
    <property type="match status" value="1"/>
</dbReference>
<dbReference type="PANTHER" id="PTHR15680:SF9">
    <property type="entry name" value="LARGE RIBOSOMAL SUBUNIT PROTEIN BL19M"/>
    <property type="match status" value="1"/>
</dbReference>
<keyword evidence="3 4" id="KW-0687">Ribonucleoprotein</keyword>
<dbReference type="SUPFAM" id="SSF50104">
    <property type="entry name" value="Translation proteins SH3-like domain"/>
    <property type="match status" value="1"/>
</dbReference>
<keyword evidence="2 6" id="KW-0689">Ribosomal protein</keyword>
<dbReference type="GO" id="GO:0006412">
    <property type="term" value="P:translation"/>
    <property type="evidence" value="ECO:0007669"/>
    <property type="project" value="InterPro"/>
</dbReference>
<sequence length="123" mass="14339">MANQVKFGETTFSVGDKVRVYQKIQEGDKIRTQLFEGIVISIRGEGDNRTFTIRKIAAGGVGVEHIWPLNSPWIEKLKVIRKGKVRRAKLYFLRHQPSEIKFAHEEKEPRPPRRRTSRKTIKK</sequence>
<feature type="region of interest" description="Disordered" evidence="5">
    <location>
        <begin position="102"/>
        <end position="123"/>
    </location>
</feature>
<dbReference type="PRINTS" id="PR00061">
    <property type="entry name" value="RIBOSOMALL19"/>
</dbReference>
<evidence type="ECO:0000313" key="7">
    <source>
        <dbReference type="Proteomes" id="UP000229816"/>
    </source>
</evidence>
<dbReference type="GO" id="GO:0022625">
    <property type="term" value="C:cytosolic large ribosomal subunit"/>
    <property type="evidence" value="ECO:0007669"/>
    <property type="project" value="TreeGrafter"/>
</dbReference>
<dbReference type="InterPro" id="IPR008991">
    <property type="entry name" value="Translation_prot_SH3-like_sf"/>
</dbReference>
<evidence type="ECO:0000256" key="4">
    <source>
        <dbReference type="RuleBase" id="RU000559"/>
    </source>
</evidence>